<dbReference type="GO" id="GO:0031430">
    <property type="term" value="C:M band"/>
    <property type="evidence" value="ECO:0007669"/>
    <property type="project" value="TreeGrafter"/>
</dbReference>
<feature type="domain" description="Fibronectin type-III" evidence="22">
    <location>
        <begin position="357"/>
        <end position="452"/>
    </location>
</feature>
<evidence type="ECO:0000313" key="23">
    <source>
        <dbReference type="EMBL" id="CDQ66493.1"/>
    </source>
</evidence>
<keyword evidence="6" id="KW-1003">Cell membrane</keyword>
<keyword evidence="12" id="KW-0904">Protein phosphatase</keyword>
<feature type="domain" description="Ig-like" evidence="21">
    <location>
        <begin position="131"/>
        <end position="222"/>
    </location>
</feature>
<feature type="domain" description="Tyrosine specific protein phosphatases" evidence="20">
    <location>
        <begin position="637"/>
        <end position="703"/>
    </location>
</feature>
<dbReference type="InterPro" id="IPR003595">
    <property type="entry name" value="Tyr_Pase_cat"/>
</dbReference>
<comment type="similarity">
    <text evidence="4">Belongs to the protein-tyrosine phosphatase family.</text>
</comment>
<evidence type="ECO:0000256" key="10">
    <source>
        <dbReference type="ARBA" id="ARBA00022753"/>
    </source>
</evidence>
<evidence type="ECO:0000256" key="4">
    <source>
        <dbReference type="ARBA" id="ARBA00009580"/>
    </source>
</evidence>
<dbReference type="EC" id="3.1.3.48" evidence="5"/>
<dbReference type="InterPro" id="IPR050964">
    <property type="entry name" value="Striated_Muscle_Regulatory"/>
</dbReference>
<dbReference type="Pfam" id="PF22784">
    <property type="entry name" value="PTP-SAK"/>
    <property type="match status" value="1"/>
</dbReference>
<feature type="domain" description="Fibronectin type-III" evidence="22">
    <location>
        <begin position="485"/>
        <end position="581"/>
    </location>
</feature>
<keyword evidence="9" id="KW-0677">Repeat</keyword>
<dbReference type="FunFam" id="2.60.40.10:FF:000192">
    <property type="entry name" value="Myomesin 1"/>
    <property type="match status" value="1"/>
</dbReference>
<dbReference type="SUPFAM" id="SSF52799">
    <property type="entry name" value="(Phosphotyrosine protein) phosphatases II"/>
    <property type="match status" value="1"/>
</dbReference>
<dbReference type="InterPro" id="IPR057023">
    <property type="entry name" value="PTP-SAK"/>
</dbReference>
<dbReference type="SUPFAM" id="SSF48726">
    <property type="entry name" value="Immunoglobulin"/>
    <property type="match status" value="2"/>
</dbReference>
<evidence type="ECO:0000256" key="13">
    <source>
        <dbReference type="ARBA" id="ARBA00023136"/>
    </source>
</evidence>
<dbReference type="PROSITE" id="PS50054">
    <property type="entry name" value="TYR_PHOSPHATASE_DUAL"/>
    <property type="match status" value="1"/>
</dbReference>
<dbReference type="SUPFAM" id="SSF49265">
    <property type="entry name" value="Fibronectin type III"/>
    <property type="match status" value="2"/>
</dbReference>
<dbReference type="FunFam" id="2.60.40.10:FF:000029">
    <property type="entry name" value="Myomesin 1"/>
    <property type="match status" value="1"/>
</dbReference>
<keyword evidence="10" id="KW-0967">Endosome</keyword>
<keyword evidence="8" id="KW-0963">Cytoplasm</keyword>
<dbReference type="GO" id="GO:0005768">
    <property type="term" value="C:endosome"/>
    <property type="evidence" value="ECO:0007669"/>
    <property type="project" value="UniProtKB-SubCell"/>
</dbReference>
<feature type="region of interest" description="Disordered" evidence="18">
    <location>
        <begin position="1"/>
        <end position="23"/>
    </location>
</feature>
<evidence type="ECO:0000256" key="15">
    <source>
        <dbReference type="ARBA" id="ARBA00023288"/>
    </source>
</evidence>
<dbReference type="Proteomes" id="UP000193380">
    <property type="component" value="Unassembled WGS sequence"/>
</dbReference>
<dbReference type="PaxDb" id="8022-A0A060WGR8"/>
<proteinExistence type="inferred from homology"/>
<evidence type="ECO:0000313" key="24">
    <source>
        <dbReference type="Proteomes" id="UP000193380"/>
    </source>
</evidence>
<dbReference type="PROSITE" id="PS50056">
    <property type="entry name" value="TYR_PHOSPHATASE_2"/>
    <property type="match status" value="1"/>
</dbReference>
<evidence type="ECO:0000256" key="8">
    <source>
        <dbReference type="ARBA" id="ARBA00022490"/>
    </source>
</evidence>
<sequence>MATKVMHFNQKKHVSHVSHHSSHTTKHVVKEHSSRKSSCKSVNQVQHTHATEAMAEPAYTVPAFRQRSADEIEEYQRVSSHVGKGLASIQKELHRMKVATKTQVENIAITREVQEMMHKKMTLSTETDKAPDFMVALRPHTVWEKTPVKLFCTVGGHPRPFVKWYKGGKPVDPLSAPGKYKMESKYGVHSLIISRCVVSDTAEYSAVATNSHGSTTSKASVTVKRPAGGACQLFGQVPHMTGIHHSKLEITMLDRFGVSFGTEGGSIRLVCTMVVVPDLPNVPPLAQWYRDDKLLKAGKLAEIKVGGGAATLTLPHLAKDDEGLYTLRMWTKDGTTEHSAYLFVKDAAPSVAGAPGAPISIKAFDINSDYVLVAWKPPNTTNEAAITGYFVDKRESGSATWSQCNDSPVRICKYPVHGLKVGHAYHFRVRAVNSAGISRPSRESDKVTALDPAERERLQVIKLDGKHEVVIKDDDLEGYVTLPGEPTDVHASEIFKSYIVLSWKPPSPRGRAPLWYIIEKSVSGTGAWQRINTAVKLQSPRYPVFDLEAGKKYQFRVYSENLYGASEASKPTDPIEKVDEHGKSGYILLQELKKYGVTTVVRVCEATYDSTLVGKEGIQVLDWAFDDGAPPSNQIVDDWLNLLKTKFREEPGCCIAVHCVAGLGRAPVMVALALIECGMKYEDAVQFIRQKRRGAFNSKQLFYLEKYRPKMRLRFKDSNGHRNNCCIQ</sequence>
<evidence type="ECO:0000256" key="17">
    <source>
        <dbReference type="ARBA" id="ARBA00051722"/>
    </source>
</evidence>
<keyword evidence="11" id="KW-0378">Hydrolase</keyword>
<dbReference type="Pfam" id="PF07679">
    <property type="entry name" value="I-set"/>
    <property type="match status" value="2"/>
</dbReference>
<protein>
    <recommendedName>
        <fullName evidence="5">protein-tyrosine-phosphatase</fullName>
        <ecNumber evidence="5">3.1.3.48</ecNumber>
    </recommendedName>
</protein>
<dbReference type="GO" id="GO:0005886">
    <property type="term" value="C:plasma membrane"/>
    <property type="evidence" value="ECO:0007669"/>
    <property type="project" value="UniProtKB-SubCell"/>
</dbReference>
<dbReference type="FunFam" id="3.90.190.10:FF:000012">
    <property type="entry name" value="protein tyrosine phosphatase type IVA 1"/>
    <property type="match status" value="1"/>
</dbReference>
<dbReference type="Gene3D" id="2.60.40.10">
    <property type="entry name" value="Immunoglobulins"/>
    <property type="match status" value="4"/>
</dbReference>
<dbReference type="PANTHER" id="PTHR13817">
    <property type="entry name" value="TITIN"/>
    <property type="match status" value="1"/>
</dbReference>
<dbReference type="GO" id="GO:0004725">
    <property type="term" value="F:protein tyrosine phosphatase activity"/>
    <property type="evidence" value="ECO:0007669"/>
    <property type="project" value="UniProtKB-EC"/>
</dbReference>
<keyword evidence="7" id="KW-0488">Methylation</keyword>
<dbReference type="InterPro" id="IPR013783">
    <property type="entry name" value="Ig-like_fold"/>
</dbReference>
<dbReference type="InterPro" id="IPR007110">
    <property type="entry name" value="Ig-like_dom"/>
</dbReference>
<dbReference type="PRINTS" id="PR00014">
    <property type="entry name" value="FNTYPEIII"/>
</dbReference>
<dbReference type="SMART" id="SM00408">
    <property type="entry name" value="IGc2"/>
    <property type="match status" value="2"/>
</dbReference>
<evidence type="ECO:0000259" key="21">
    <source>
        <dbReference type="PROSITE" id="PS50835"/>
    </source>
</evidence>
<dbReference type="PROSITE" id="PS50835">
    <property type="entry name" value="IG_LIKE"/>
    <property type="match status" value="1"/>
</dbReference>
<dbReference type="CDD" id="cd00096">
    <property type="entry name" value="Ig"/>
    <property type="match status" value="1"/>
</dbReference>
<dbReference type="CDD" id="cd20951">
    <property type="entry name" value="IgI_titin_I1-like"/>
    <property type="match status" value="1"/>
</dbReference>
<evidence type="ECO:0000256" key="11">
    <source>
        <dbReference type="ARBA" id="ARBA00022801"/>
    </source>
</evidence>
<feature type="compositionally biased region" description="Basic residues" evidence="18">
    <location>
        <begin position="9"/>
        <end position="23"/>
    </location>
</feature>
<reference evidence="23" key="1">
    <citation type="journal article" date="2014" name="Nat. Commun.">
        <title>The rainbow trout genome provides novel insights into evolution after whole-genome duplication in vertebrates.</title>
        <authorList>
            <person name="Berthelot C."/>
            <person name="Brunet F."/>
            <person name="Chalopin D."/>
            <person name="Juanchich A."/>
            <person name="Bernard M."/>
            <person name="Noel B."/>
            <person name="Bento P."/>
            <person name="Da Silva C."/>
            <person name="Labadie K."/>
            <person name="Alberti A."/>
            <person name="Aury J.M."/>
            <person name="Louis A."/>
            <person name="Dehais P."/>
            <person name="Bardou P."/>
            <person name="Montfort J."/>
            <person name="Klopp C."/>
            <person name="Cabau C."/>
            <person name="Gaspin C."/>
            <person name="Thorgaard G.H."/>
            <person name="Boussaha M."/>
            <person name="Quillet E."/>
            <person name="Guyomard R."/>
            <person name="Galiana D."/>
            <person name="Bobe J."/>
            <person name="Volff J.N."/>
            <person name="Genet C."/>
            <person name="Wincker P."/>
            <person name="Jaillon O."/>
            <person name="Roest Crollius H."/>
            <person name="Guiguen Y."/>
        </authorList>
    </citation>
    <scope>NUCLEOTIDE SEQUENCE [LARGE SCALE GENOMIC DNA]</scope>
</reference>
<dbReference type="GO" id="GO:0045214">
    <property type="term" value="P:sarcomere organization"/>
    <property type="evidence" value="ECO:0007669"/>
    <property type="project" value="TreeGrafter"/>
</dbReference>
<dbReference type="InterPro" id="IPR036116">
    <property type="entry name" value="FN3_sf"/>
</dbReference>
<evidence type="ECO:0000259" key="22">
    <source>
        <dbReference type="PROSITE" id="PS50853"/>
    </source>
</evidence>
<dbReference type="SMART" id="SM00404">
    <property type="entry name" value="PTPc_motif"/>
    <property type="match status" value="1"/>
</dbReference>
<dbReference type="AlphaFoldDB" id="A0A060WGR8"/>
<evidence type="ECO:0000256" key="2">
    <source>
        <dbReference type="ARBA" id="ARBA00004236"/>
    </source>
</evidence>
<dbReference type="SMART" id="SM00409">
    <property type="entry name" value="IG"/>
    <property type="match status" value="2"/>
</dbReference>
<dbReference type="Gene3D" id="3.90.190.10">
    <property type="entry name" value="Protein tyrosine phosphatase superfamily"/>
    <property type="match status" value="1"/>
</dbReference>
<keyword evidence="15" id="KW-0449">Lipoprotein</keyword>
<comment type="catalytic activity">
    <reaction evidence="17">
        <text>O-phospho-L-tyrosyl-[protein] + H2O = L-tyrosyl-[protein] + phosphate</text>
        <dbReference type="Rhea" id="RHEA:10684"/>
        <dbReference type="Rhea" id="RHEA-COMP:10136"/>
        <dbReference type="Rhea" id="RHEA-COMP:20101"/>
        <dbReference type="ChEBI" id="CHEBI:15377"/>
        <dbReference type="ChEBI" id="CHEBI:43474"/>
        <dbReference type="ChEBI" id="CHEBI:46858"/>
        <dbReference type="ChEBI" id="CHEBI:61978"/>
        <dbReference type="EC" id="3.1.3.48"/>
    </reaction>
</comment>
<dbReference type="PROSITE" id="PS50853">
    <property type="entry name" value="FN3"/>
    <property type="match status" value="2"/>
</dbReference>
<comment type="subcellular location">
    <subcellularLocation>
        <location evidence="2">Cell membrane</location>
    </subcellularLocation>
    <subcellularLocation>
        <location evidence="3">Cytoplasm</location>
    </subcellularLocation>
    <subcellularLocation>
        <location evidence="1">Endosome</location>
    </subcellularLocation>
</comment>
<evidence type="ECO:0000256" key="7">
    <source>
        <dbReference type="ARBA" id="ARBA00022481"/>
    </source>
</evidence>
<organism evidence="23 24">
    <name type="scientific">Oncorhynchus mykiss</name>
    <name type="common">Rainbow trout</name>
    <name type="synonym">Salmo gairdneri</name>
    <dbReference type="NCBI Taxonomy" id="8022"/>
    <lineage>
        <taxon>Eukaryota</taxon>
        <taxon>Metazoa</taxon>
        <taxon>Chordata</taxon>
        <taxon>Craniata</taxon>
        <taxon>Vertebrata</taxon>
        <taxon>Euteleostomi</taxon>
        <taxon>Actinopterygii</taxon>
        <taxon>Neopterygii</taxon>
        <taxon>Teleostei</taxon>
        <taxon>Protacanthopterygii</taxon>
        <taxon>Salmoniformes</taxon>
        <taxon>Salmonidae</taxon>
        <taxon>Salmoninae</taxon>
        <taxon>Oncorhynchus</taxon>
    </lineage>
</organism>
<keyword evidence="13" id="KW-0472">Membrane</keyword>
<dbReference type="InterPro" id="IPR029021">
    <property type="entry name" value="Prot-tyrosine_phosphatase-like"/>
</dbReference>
<feature type="domain" description="Tyrosine-protein phosphatase" evidence="19">
    <location>
        <begin position="554"/>
        <end position="716"/>
    </location>
</feature>
<evidence type="ECO:0000256" key="3">
    <source>
        <dbReference type="ARBA" id="ARBA00004496"/>
    </source>
</evidence>
<evidence type="ECO:0000256" key="12">
    <source>
        <dbReference type="ARBA" id="ARBA00022912"/>
    </source>
</evidence>
<dbReference type="InterPro" id="IPR000387">
    <property type="entry name" value="Tyr_Pase_dom"/>
</dbReference>
<dbReference type="STRING" id="8022.A0A060WGR8"/>
<evidence type="ECO:0000259" key="19">
    <source>
        <dbReference type="PROSITE" id="PS50054"/>
    </source>
</evidence>
<evidence type="ECO:0000259" key="20">
    <source>
        <dbReference type="PROSITE" id="PS50056"/>
    </source>
</evidence>
<reference evidence="23" key="2">
    <citation type="submission" date="2014-03" db="EMBL/GenBank/DDBJ databases">
        <authorList>
            <person name="Genoscope - CEA"/>
        </authorList>
    </citation>
    <scope>NUCLEOTIDE SEQUENCE</scope>
</reference>
<dbReference type="InterPro" id="IPR013098">
    <property type="entry name" value="Ig_I-set"/>
</dbReference>
<keyword evidence="16" id="KW-0393">Immunoglobulin domain</keyword>
<accession>A0A060WGR8</accession>
<gene>
    <name evidence="23" type="ORF">GSONMT00075453001</name>
</gene>
<evidence type="ECO:0000256" key="6">
    <source>
        <dbReference type="ARBA" id="ARBA00022475"/>
    </source>
</evidence>
<dbReference type="Pfam" id="PF00041">
    <property type="entry name" value="fn3"/>
    <property type="match status" value="2"/>
</dbReference>
<dbReference type="InterPro" id="IPR003599">
    <property type="entry name" value="Ig_sub"/>
</dbReference>
<evidence type="ECO:0000256" key="18">
    <source>
        <dbReference type="SAM" id="MobiDB-lite"/>
    </source>
</evidence>
<evidence type="ECO:0000256" key="9">
    <source>
        <dbReference type="ARBA" id="ARBA00022737"/>
    </source>
</evidence>
<dbReference type="CDD" id="cd00063">
    <property type="entry name" value="FN3"/>
    <property type="match status" value="2"/>
</dbReference>
<keyword evidence="14" id="KW-1015">Disulfide bond</keyword>
<dbReference type="SMART" id="SM00060">
    <property type="entry name" value="FN3"/>
    <property type="match status" value="2"/>
</dbReference>
<dbReference type="FunFam" id="2.60.40.10:FF:000134">
    <property type="entry name" value="Myomesin 1"/>
    <property type="match status" value="1"/>
</dbReference>
<evidence type="ECO:0000256" key="16">
    <source>
        <dbReference type="ARBA" id="ARBA00023319"/>
    </source>
</evidence>
<name>A0A060WGR8_ONCMY</name>
<dbReference type="PANTHER" id="PTHR13817:SF22">
    <property type="entry name" value="MYOMESIN-2"/>
    <property type="match status" value="1"/>
</dbReference>
<dbReference type="InterPro" id="IPR003598">
    <property type="entry name" value="Ig_sub2"/>
</dbReference>
<dbReference type="InterPro" id="IPR036179">
    <property type="entry name" value="Ig-like_dom_sf"/>
</dbReference>
<dbReference type="InterPro" id="IPR003961">
    <property type="entry name" value="FN3_dom"/>
</dbReference>
<dbReference type="FunFam" id="2.60.40.10:FF:000069">
    <property type="entry name" value="Alpha-protein kinase 3"/>
    <property type="match status" value="1"/>
</dbReference>
<evidence type="ECO:0000256" key="1">
    <source>
        <dbReference type="ARBA" id="ARBA00004177"/>
    </source>
</evidence>
<dbReference type="EMBL" id="FR904545">
    <property type="protein sequence ID" value="CDQ66493.1"/>
    <property type="molecule type" value="Genomic_DNA"/>
</dbReference>
<evidence type="ECO:0000256" key="14">
    <source>
        <dbReference type="ARBA" id="ARBA00023157"/>
    </source>
</evidence>
<dbReference type="InterPro" id="IPR020422">
    <property type="entry name" value="TYR_PHOSPHATASE_DUAL_dom"/>
</dbReference>
<evidence type="ECO:0000256" key="5">
    <source>
        <dbReference type="ARBA" id="ARBA00013064"/>
    </source>
</evidence>